<keyword evidence="2" id="KW-1185">Reference proteome</keyword>
<dbReference type="Proteomes" id="UP000198660">
    <property type="component" value="Unassembled WGS sequence"/>
</dbReference>
<dbReference type="AlphaFoldDB" id="A0A1I6RPM2"/>
<name>A0A1I6RPM2_9BACL</name>
<dbReference type="OrthoDB" id="2641610at2"/>
<dbReference type="EMBL" id="FPAA01000005">
    <property type="protein sequence ID" value="SFS66596.1"/>
    <property type="molecule type" value="Genomic_DNA"/>
</dbReference>
<gene>
    <name evidence="1" type="ORF">SAMN05444972_105264</name>
</gene>
<evidence type="ECO:0000313" key="1">
    <source>
        <dbReference type="EMBL" id="SFS66596.1"/>
    </source>
</evidence>
<evidence type="ECO:0000313" key="2">
    <source>
        <dbReference type="Proteomes" id="UP000198660"/>
    </source>
</evidence>
<accession>A0A1I6RPM2</accession>
<proteinExistence type="predicted"/>
<dbReference type="RefSeq" id="WP_091836610.1">
    <property type="nucleotide sequence ID" value="NZ_FPAA01000005.1"/>
</dbReference>
<reference evidence="2" key="1">
    <citation type="submission" date="2016-10" db="EMBL/GenBank/DDBJ databases">
        <authorList>
            <person name="Varghese N."/>
            <person name="Submissions S."/>
        </authorList>
    </citation>
    <scope>NUCLEOTIDE SEQUENCE [LARGE SCALE GENOMIC DNA]</scope>
    <source>
        <strain evidence="2">DSM 45789</strain>
    </source>
</reference>
<organism evidence="1 2">
    <name type="scientific">Marininema halotolerans</name>
    <dbReference type="NCBI Taxonomy" id="1155944"/>
    <lineage>
        <taxon>Bacteria</taxon>
        <taxon>Bacillati</taxon>
        <taxon>Bacillota</taxon>
        <taxon>Bacilli</taxon>
        <taxon>Bacillales</taxon>
        <taxon>Thermoactinomycetaceae</taxon>
        <taxon>Marininema</taxon>
    </lineage>
</organism>
<protein>
    <submittedName>
        <fullName evidence="1">Uncharacterized protein</fullName>
    </submittedName>
</protein>
<sequence length="157" mass="15987">MGKFLDMRTSQNASLTGGITASLSTFSTSPSLIGVIGLQTGSVSQPVVKLDGTMEVGVNTLTPYTVTILFARGSTFPTSGTRIYTAVYGIPTSTIGPDGVSPTIGDMILNLTAADLLAPAATQTIYTMLAYASTTATRVGPESFQGIAQNGSLPAGS</sequence>